<dbReference type="GO" id="GO:0003676">
    <property type="term" value="F:nucleic acid binding"/>
    <property type="evidence" value="ECO:0007669"/>
    <property type="project" value="InterPro"/>
</dbReference>
<dbReference type="AlphaFoldDB" id="A0A0M4TB74"/>
<dbReference type="Gene3D" id="3.30.420.10">
    <property type="entry name" value="Ribonuclease H-like superfamily/Ribonuclease H"/>
    <property type="match status" value="1"/>
</dbReference>
<name>A0A0M4TB74_9GAMM</name>
<dbReference type="InterPro" id="IPR036420">
    <property type="entry name" value="BRCT_dom_sf"/>
</dbReference>
<dbReference type="SUPFAM" id="SSF53098">
    <property type="entry name" value="Ribonuclease H-like"/>
    <property type="match status" value="1"/>
</dbReference>
<evidence type="ECO:0000259" key="1">
    <source>
        <dbReference type="Pfam" id="PF00533"/>
    </source>
</evidence>
<feature type="domain" description="BRCT" evidence="1">
    <location>
        <begin position="142"/>
        <end position="196"/>
    </location>
</feature>
<dbReference type="SUPFAM" id="SSF52113">
    <property type="entry name" value="BRCT domain"/>
    <property type="match status" value="1"/>
</dbReference>
<accession>A0A0M4TB74</accession>
<dbReference type="OrthoDB" id="5497329at2"/>
<dbReference type="Pfam" id="PF00533">
    <property type="entry name" value="BRCT"/>
    <property type="match status" value="1"/>
</dbReference>
<gene>
    <name evidence="2" type="ORF">AOC03_01340</name>
</gene>
<organism evidence="2 3">
    <name type="scientific">Psychrobacter urativorans</name>
    <dbReference type="NCBI Taxonomy" id="45610"/>
    <lineage>
        <taxon>Bacteria</taxon>
        <taxon>Pseudomonadati</taxon>
        <taxon>Pseudomonadota</taxon>
        <taxon>Gammaproteobacteria</taxon>
        <taxon>Moraxellales</taxon>
        <taxon>Moraxellaceae</taxon>
        <taxon>Psychrobacter</taxon>
    </lineage>
</organism>
<dbReference type="STRING" id="45610.AOC03_01340"/>
<dbReference type="InterPro" id="IPR012337">
    <property type="entry name" value="RNaseH-like_sf"/>
</dbReference>
<protein>
    <recommendedName>
        <fullName evidence="1">BRCT domain-containing protein</fullName>
    </recommendedName>
</protein>
<dbReference type="Proteomes" id="UP000059847">
    <property type="component" value="Chromosome"/>
</dbReference>
<dbReference type="Gene3D" id="3.40.50.10190">
    <property type="entry name" value="BRCT domain"/>
    <property type="match status" value="1"/>
</dbReference>
<evidence type="ECO:0000313" key="3">
    <source>
        <dbReference type="Proteomes" id="UP000059847"/>
    </source>
</evidence>
<proteinExistence type="predicted"/>
<sequence>MKDAPSIFDIYGHIIQFIGNNVVVSYTNFDQRAITKCLSDHNLPLPSWQWVDASVMVRDTCQRFSTSGYNLANVCKEWRYAFDHHDALEDAKACGFVTTTILRENNASIIEWLKDQPSHPKNSSRTQRFTQNRSIEGNEEGRFFGLNICFTGELSIKRVEITDIAAKQGFHVKAGVSKKLNYLVVGTPDLTLLNGHDKSSKQRKSETLIAEGIDINIITERDFLKMLKL</sequence>
<reference evidence="2 3" key="1">
    <citation type="submission" date="2015-09" db="EMBL/GenBank/DDBJ databases">
        <title>Complete genome of Psychrobacter urativorans R10.10B.</title>
        <authorList>
            <person name="See-Too W.S."/>
            <person name="Chan K.G."/>
        </authorList>
    </citation>
    <scope>NUCLEOTIDE SEQUENCE [LARGE SCALE GENOMIC DNA]</scope>
    <source>
        <strain evidence="2 3">R10.10B</strain>
    </source>
</reference>
<dbReference type="EMBL" id="CP012678">
    <property type="protein sequence ID" value="ALF58858.1"/>
    <property type="molecule type" value="Genomic_DNA"/>
</dbReference>
<evidence type="ECO:0000313" key="2">
    <source>
        <dbReference type="EMBL" id="ALF58858.1"/>
    </source>
</evidence>
<dbReference type="InterPro" id="IPR001357">
    <property type="entry name" value="BRCT_dom"/>
</dbReference>
<dbReference type="InterPro" id="IPR036397">
    <property type="entry name" value="RNaseH_sf"/>
</dbReference>
<dbReference type="KEGG" id="pur:AOC03_01340"/>
<dbReference type="CDD" id="cd17748">
    <property type="entry name" value="BRCT_DNA_ligase_like"/>
    <property type="match status" value="1"/>
</dbReference>
<keyword evidence="3" id="KW-1185">Reference proteome</keyword>